<evidence type="ECO:0000313" key="2">
    <source>
        <dbReference type="Proteomes" id="UP000054047"/>
    </source>
</evidence>
<name>A0A0C2G530_9BILA</name>
<evidence type="ECO:0008006" key="3">
    <source>
        <dbReference type="Google" id="ProtNLM"/>
    </source>
</evidence>
<accession>A0A0C2G530</accession>
<dbReference type="AlphaFoldDB" id="A0A0C2G530"/>
<reference evidence="1 2" key="1">
    <citation type="submission" date="2013-12" db="EMBL/GenBank/DDBJ databases">
        <title>Draft genome of the parsitic nematode Ancylostoma duodenale.</title>
        <authorList>
            <person name="Mitreva M."/>
        </authorList>
    </citation>
    <scope>NUCLEOTIDE SEQUENCE [LARGE SCALE GENOMIC DNA]</scope>
    <source>
        <strain evidence="1 2">Zhejiang</strain>
    </source>
</reference>
<organism evidence="1 2">
    <name type="scientific">Ancylostoma duodenale</name>
    <dbReference type="NCBI Taxonomy" id="51022"/>
    <lineage>
        <taxon>Eukaryota</taxon>
        <taxon>Metazoa</taxon>
        <taxon>Ecdysozoa</taxon>
        <taxon>Nematoda</taxon>
        <taxon>Chromadorea</taxon>
        <taxon>Rhabditida</taxon>
        <taxon>Rhabditina</taxon>
        <taxon>Rhabditomorpha</taxon>
        <taxon>Strongyloidea</taxon>
        <taxon>Ancylostomatidae</taxon>
        <taxon>Ancylostomatinae</taxon>
        <taxon>Ancylostoma</taxon>
    </lineage>
</organism>
<gene>
    <name evidence="1" type="ORF">ANCDUO_15846</name>
</gene>
<dbReference type="OrthoDB" id="20729at2759"/>
<evidence type="ECO:0000313" key="1">
    <source>
        <dbReference type="EMBL" id="KIH54009.1"/>
    </source>
</evidence>
<proteinExistence type="predicted"/>
<dbReference type="Proteomes" id="UP000054047">
    <property type="component" value="Unassembled WGS sequence"/>
</dbReference>
<protein>
    <recommendedName>
        <fullName evidence="3">ELYS beta-propeller domain-containing protein</fullName>
    </recommendedName>
</protein>
<keyword evidence="2" id="KW-1185">Reference proteome</keyword>
<sequence length="677" mass="76894">MVTERVPDPLKQKFLPLDSSFEIEYGKHIHTRDGCDVNVKYLMDCSGEFTNFVAFYCANALSLRRIHEGGMEAHHIFSDELTIQDVEYMRSSDGGFGLTVALNSSKLTIHPHCVALLRWSGDQLKQLRKLKIEEEIYCLKVIADEPAMNQLHEQLHQRMSSWPHIIAVGTQLAHCYLLHFQLVERHQEDAHAPMTVKLTDGLNTVHVTCISFLEKSRTVLVGFSFGGIMSISLTSCPTMTTKTKPLQLCLYEVMFPDEEALPLNERSWNRPIFGIKLVGGIFDLNAYYYKRLVQIIAHDGTKAQQCAFLSTVHPIPMHVKEEDFSLIKDLAIDTTCITRFISNVSDAEQMFYPSAYEVSVVHVAGARKCYQLTLPSLPNQLLSTICADLEMHVADASSASTWLAALGFPKKETYPARTEHYANICTVLYALVSHQRAASIVQFIKHSESTESRHLIATWIWEEVDKATKKMHETIEPLFARFSAPLSPAGQKSLAHVYDVFVAGVQILRELISTGEREQDETKEYIVSLEAQRFATENLRSYSAVIHQLMRSRILPVAEDREIRLAMEKALEERRTRASGHQLHIDKLVARMQRKSPGEPFWLAEGAKWYPPALLNLLGPILLLHIPTKWKGQLLAYYLLDYAHCKKVNATSSDSVLKTYLVYWCSRNMAYPTFPAF</sequence>
<dbReference type="EMBL" id="KN739911">
    <property type="protein sequence ID" value="KIH54009.1"/>
    <property type="molecule type" value="Genomic_DNA"/>
</dbReference>